<evidence type="ECO:0000313" key="4">
    <source>
        <dbReference type="Proteomes" id="UP001487740"/>
    </source>
</evidence>
<dbReference type="AlphaFoldDB" id="A0AAW0UYQ3"/>
<evidence type="ECO:0000256" key="1">
    <source>
        <dbReference type="SAM" id="MobiDB-lite"/>
    </source>
</evidence>
<keyword evidence="4" id="KW-1185">Reference proteome</keyword>
<organism evidence="3 4">
    <name type="scientific">Scylla paramamosain</name>
    <name type="common">Mud crab</name>
    <dbReference type="NCBI Taxonomy" id="85552"/>
    <lineage>
        <taxon>Eukaryota</taxon>
        <taxon>Metazoa</taxon>
        <taxon>Ecdysozoa</taxon>
        <taxon>Arthropoda</taxon>
        <taxon>Crustacea</taxon>
        <taxon>Multicrustacea</taxon>
        <taxon>Malacostraca</taxon>
        <taxon>Eumalacostraca</taxon>
        <taxon>Eucarida</taxon>
        <taxon>Decapoda</taxon>
        <taxon>Pleocyemata</taxon>
        <taxon>Brachyura</taxon>
        <taxon>Eubrachyura</taxon>
        <taxon>Portunoidea</taxon>
        <taxon>Portunidae</taxon>
        <taxon>Portuninae</taxon>
        <taxon>Scylla</taxon>
    </lineage>
</organism>
<gene>
    <name evidence="3" type="ORF">O3P69_007563</name>
</gene>
<feature type="signal peptide" evidence="2">
    <location>
        <begin position="1"/>
        <end position="16"/>
    </location>
</feature>
<accession>A0AAW0UYQ3</accession>
<dbReference type="EMBL" id="JARAKH010000004">
    <property type="protein sequence ID" value="KAK8404328.1"/>
    <property type="molecule type" value="Genomic_DNA"/>
</dbReference>
<reference evidence="3 4" key="1">
    <citation type="submission" date="2023-03" db="EMBL/GenBank/DDBJ databases">
        <title>High-quality genome of Scylla paramamosain provides insights in environmental adaptation.</title>
        <authorList>
            <person name="Zhang L."/>
        </authorList>
    </citation>
    <scope>NUCLEOTIDE SEQUENCE [LARGE SCALE GENOMIC DNA]</scope>
    <source>
        <strain evidence="3">LZ_2023a</strain>
        <tissue evidence="3">Muscle</tissue>
    </source>
</reference>
<dbReference type="Proteomes" id="UP001487740">
    <property type="component" value="Unassembled WGS sequence"/>
</dbReference>
<evidence type="ECO:0000256" key="2">
    <source>
        <dbReference type="SAM" id="SignalP"/>
    </source>
</evidence>
<proteinExistence type="predicted"/>
<sequence>MRVLLLLVSLAAVGNAYNAKVPIQTLPERLDNFPGRGPSFTRPAVVGVQTLPGRVPPQTFPGASQAPRGPSNAQDNIPSPAATAGHDARGTPTVTPCAAGNTVLVAALPIQYPTKARVESTPSLQGLNSGPF</sequence>
<keyword evidence="2" id="KW-0732">Signal</keyword>
<feature type="region of interest" description="Disordered" evidence="1">
    <location>
        <begin position="50"/>
        <end position="95"/>
    </location>
</feature>
<feature type="chain" id="PRO_5043934458" evidence="2">
    <location>
        <begin position="17"/>
        <end position="132"/>
    </location>
</feature>
<protein>
    <submittedName>
        <fullName evidence="3">Uncharacterized protein</fullName>
    </submittedName>
</protein>
<name>A0AAW0UYQ3_SCYPA</name>
<comment type="caution">
    <text evidence="3">The sequence shown here is derived from an EMBL/GenBank/DDBJ whole genome shotgun (WGS) entry which is preliminary data.</text>
</comment>
<evidence type="ECO:0000313" key="3">
    <source>
        <dbReference type="EMBL" id="KAK8404328.1"/>
    </source>
</evidence>